<dbReference type="EMBL" id="JBHLVO010000022">
    <property type="protein sequence ID" value="MFC0273640.1"/>
    <property type="molecule type" value="Genomic_DNA"/>
</dbReference>
<name>A0ABV6GJE8_9BACI</name>
<gene>
    <name evidence="1" type="ORF">ACFFIX_19805</name>
</gene>
<dbReference type="RefSeq" id="WP_378937148.1">
    <property type="nucleotide sequence ID" value="NZ_JBHLVO010000022.1"/>
</dbReference>
<protein>
    <submittedName>
        <fullName evidence="1">Uncharacterized protein</fullName>
    </submittedName>
</protein>
<organism evidence="1 2">
    <name type="scientific">Metabacillus herbersteinensis</name>
    <dbReference type="NCBI Taxonomy" id="283816"/>
    <lineage>
        <taxon>Bacteria</taxon>
        <taxon>Bacillati</taxon>
        <taxon>Bacillota</taxon>
        <taxon>Bacilli</taxon>
        <taxon>Bacillales</taxon>
        <taxon>Bacillaceae</taxon>
        <taxon>Metabacillus</taxon>
    </lineage>
</organism>
<proteinExistence type="predicted"/>
<evidence type="ECO:0000313" key="1">
    <source>
        <dbReference type="EMBL" id="MFC0273640.1"/>
    </source>
</evidence>
<reference evidence="1 2" key="1">
    <citation type="submission" date="2024-09" db="EMBL/GenBank/DDBJ databases">
        <authorList>
            <person name="Sun Q."/>
            <person name="Mori K."/>
        </authorList>
    </citation>
    <scope>NUCLEOTIDE SEQUENCE [LARGE SCALE GENOMIC DNA]</scope>
    <source>
        <strain evidence="1 2">CCM 7228</strain>
    </source>
</reference>
<accession>A0ABV6GJE8</accession>
<dbReference type="Proteomes" id="UP001589854">
    <property type="component" value="Unassembled WGS sequence"/>
</dbReference>
<comment type="caution">
    <text evidence="1">The sequence shown here is derived from an EMBL/GenBank/DDBJ whole genome shotgun (WGS) entry which is preliminary data.</text>
</comment>
<evidence type="ECO:0000313" key="2">
    <source>
        <dbReference type="Proteomes" id="UP001589854"/>
    </source>
</evidence>
<sequence length="62" mass="6959">MLIFLVKLIIQFIEEVKLVGKSAMAQLTLHDFGAIVFLSYLAFAPIKGKAYPSVNIKTKFDK</sequence>
<keyword evidence="2" id="KW-1185">Reference proteome</keyword>